<dbReference type="GO" id="GO:0043130">
    <property type="term" value="F:ubiquitin binding"/>
    <property type="evidence" value="ECO:0007669"/>
    <property type="project" value="TreeGrafter"/>
</dbReference>
<dbReference type="Pfam" id="PF04564">
    <property type="entry name" value="U-box"/>
    <property type="match status" value="1"/>
</dbReference>
<dbReference type="InterPro" id="IPR008883">
    <property type="entry name" value="UEV_N"/>
</dbReference>
<evidence type="ECO:0008006" key="5">
    <source>
        <dbReference type="Google" id="ProtNLM"/>
    </source>
</evidence>
<evidence type="ECO:0000259" key="3">
    <source>
        <dbReference type="PROSITE" id="PS51698"/>
    </source>
</evidence>
<dbReference type="SUPFAM" id="SSF54495">
    <property type="entry name" value="UBC-like"/>
    <property type="match status" value="1"/>
</dbReference>
<dbReference type="GO" id="GO:0000813">
    <property type="term" value="C:ESCRT I complex"/>
    <property type="evidence" value="ECO:0007669"/>
    <property type="project" value="TreeGrafter"/>
</dbReference>
<dbReference type="GO" id="GO:0015031">
    <property type="term" value="P:protein transport"/>
    <property type="evidence" value="ECO:0007669"/>
    <property type="project" value="InterPro"/>
</dbReference>
<dbReference type="CDD" id="cd16655">
    <property type="entry name" value="RING-Ubox_WDSUB1-like"/>
    <property type="match status" value="1"/>
</dbReference>
<dbReference type="SUPFAM" id="SSF57850">
    <property type="entry name" value="RING/U-box"/>
    <property type="match status" value="1"/>
</dbReference>
<dbReference type="Pfam" id="PF05743">
    <property type="entry name" value="UEV"/>
    <property type="match status" value="1"/>
</dbReference>
<dbReference type="CDD" id="cd11685">
    <property type="entry name" value="UEV_TSG101-like"/>
    <property type="match status" value="1"/>
</dbReference>
<dbReference type="Gene3D" id="3.30.40.10">
    <property type="entry name" value="Zinc/RING finger domain, C3HC4 (zinc finger)"/>
    <property type="match status" value="1"/>
</dbReference>
<accession>A0A7S0LV43</accession>
<gene>
    <name evidence="4" type="ORF">CCUR1050_LOCUS929</name>
</gene>
<dbReference type="InterPro" id="IPR003613">
    <property type="entry name" value="Ubox_domain"/>
</dbReference>
<dbReference type="EMBL" id="HBEZ01001547">
    <property type="protein sequence ID" value="CAD8623254.1"/>
    <property type="molecule type" value="Transcribed_RNA"/>
</dbReference>
<dbReference type="PROSITE" id="PS51322">
    <property type="entry name" value="UEV"/>
    <property type="match status" value="1"/>
</dbReference>
<feature type="domain" description="U-box" evidence="3">
    <location>
        <begin position="223"/>
        <end position="296"/>
    </location>
</feature>
<dbReference type="InterPro" id="IPR052070">
    <property type="entry name" value="ESCRT-I_UEV_domain"/>
</dbReference>
<feature type="domain" description="UEV" evidence="2">
    <location>
        <begin position="12"/>
        <end position="152"/>
    </location>
</feature>
<reference evidence="4" key="1">
    <citation type="submission" date="2021-01" db="EMBL/GenBank/DDBJ databases">
        <authorList>
            <person name="Corre E."/>
            <person name="Pelletier E."/>
            <person name="Niang G."/>
            <person name="Scheremetjew M."/>
            <person name="Finn R."/>
            <person name="Kale V."/>
            <person name="Holt S."/>
            <person name="Cochrane G."/>
            <person name="Meng A."/>
            <person name="Brown T."/>
            <person name="Cohen L."/>
        </authorList>
    </citation>
    <scope>NUCLEOTIDE SEQUENCE</scope>
    <source>
        <strain evidence="4">CCAP979/52</strain>
    </source>
</reference>
<dbReference type="PANTHER" id="PTHR23306:SF3">
    <property type="entry name" value="TUMOR SUPPRESSOR PROTEIN 101"/>
    <property type="match status" value="1"/>
</dbReference>
<dbReference type="AlphaFoldDB" id="A0A7S0LV43"/>
<protein>
    <recommendedName>
        <fullName evidence="5">U-box domain-containing protein</fullName>
    </recommendedName>
</protein>
<dbReference type="GO" id="GO:0008333">
    <property type="term" value="P:endosome to lysosome transport"/>
    <property type="evidence" value="ECO:0007669"/>
    <property type="project" value="TreeGrafter"/>
</dbReference>
<organism evidence="4">
    <name type="scientific">Cryptomonas curvata</name>
    <dbReference type="NCBI Taxonomy" id="233186"/>
    <lineage>
        <taxon>Eukaryota</taxon>
        <taxon>Cryptophyceae</taxon>
        <taxon>Cryptomonadales</taxon>
        <taxon>Cryptomonadaceae</taxon>
        <taxon>Cryptomonas</taxon>
    </lineage>
</organism>
<dbReference type="InterPro" id="IPR013083">
    <property type="entry name" value="Znf_RING/FYVE/PHD"/>
</dbReference>
<evidence type="ECO:0000259" key="2">
    <source>
        <dbReference type="PROSITE" id="PS51322"/>
    </source>
</evidence>
<sequence>MSTPACDKDSIREILKRLVSEGVKIQDAARQQSDSEAAMATYPYLRPSVGMLPGTTQKFLKLDGTVQMFYQGNGYFVPLCIYLRDDHPTSPPVCIITPTAEMMIKPNHRHVDAQGVVYLPYLHEWNRKSNLVEMVQAVGAVFTTDPFIFKKPRPAAGPPPYAAAGPPVDLAAKTPVYSHKPTVAAAPPRHPPPPPPAPRDSGKPVTKDQYLAKTKIIEDLDSVLENSFRCPISMEIMQDPVFAADGHTYERCEIERWLQTKSTSPLTNEVLAHKMLTPNHNLRSQIRDYFSPVSSGTSGASS</sequence>
<feature type="region of interest" description="Disordered" evidence="1">
    <location>
        <begin position="181"/>
        <end position="207"/>
    </location>
</feature>
<evidence type="ECO:0000313" key="4">
    <source>
        <dbReference type="EMBL" id="CAD8623254.1"/>
    </source>
</evidence>
<dbReference type="GO" id="GO:0016567">
    <property type="term" value="P:protein ubiquitination"/>
    <property type="evidence" value="ECO:0007669"/>
    <property type="project" value="InterPro"/>
</dbReference>
<dbReference type="GO" id="GO:0004842">
    <property type="term" value="F:ubiquitin-protein transferase activity"/>
    <property type="evidence" value="ECO:0007669"/>
    <property type="project" value="InterPro"/>
</dbReference>
<evidence type="ECO:0000256" key="1">
    <source>
        <dbReference type="SAM" id="MobiDB-lite"/>
    </source>
</evidence>
<proteinExistence type="predicted"/>
<name>A0A7S0LV43_9CRYP</name>
<dbReference type="PANTHER" id="PTHR23306">
    <property type="entry name" value="TUMOR SUSCEPTIBILITY GENE 101 PROTEIN-RELATED"/>
    <property type="match status" value="1"/>
</dbReference>
<dbReference type="Gene3D" id="3.10.110.10">
    <property type="entry name" value="Ubiquitin Conjugating Enzyme"/>
    <property type="match status" value="1"/>
</dbReference>
<dbReference type="SMART" id="SM00504">
    <property type="entry name" value="Ubox"/>
    <property type="match status" value="1"/>
</dbReference>
<feature type="compositionally biased region" description="Pro residues" evidence="1">
    <location>
        <begin position="188"/>
        <end position="198"/>
    </location>
</feature>
<dbReference type="PROSITE" id="PS51698">
    <property type="entry name" value="U_BOX"/>
    <property type="match status" value="1"/>
</dbReference>
<dbReference type="InterPro" id="IPR016135">
    <property type="entry name" value="UBQ-conjugating_enzyme/RWD"/>
</dbReference>